<evidence type="ECO:0000256" key="3">
    <source>
        <dbReference type="ARBA" id="ARBA00022605"/>
    </source>
</evidence>
<dbReference type="InterPro" id="IPR036291">
    <property type="entry name" value="NAD(P)-bd_dom_sf"/>
</dbReference>
<dbReference type="EMBL" id="PCVG01000012">
    <property type="protein sequence ID" value="PIQ69090.1"/>
    <property type="molecule type" value="Genomic_DNA"/>
</dbReference>
<dbReference type="Pfam" id="PF18317">
    <property type="entry name" value="SDH_C"/>
    <property type="match status" value="1"/>
</dbReference>
<feature type="binding site" evidence="8">
    <location>
        <position position="234"/>
    </location>
    <ligand>
        <name>NADP(+)</name>
        <dbReference type="ChEBI" id="CHEBI:58349"/>
    </ligand>
</feature>
<feature type="binding site" evidence="8">
    <location>
        <position position="64"/>
    </location>
    <ligand>
        <name>shikimate</name>
        <dbReference type="ChEBI" id="CHEBI:36208"/>
    </ligand>
</feature>
<dbReference type="InterPro" id="IPR041121">
    <property type="entry name" value="SDH_C"/>
</dbReference>
<evidence type="ECO:0000259" key="9">
    <source>
        <dbReference type="Pfam" id="PF01488"/>
    </source>
</evidence>
<dbReference type="SUPFAM" id="SSF51735">
    <property type="entry name" value="NAD(P)-binding Rossmann-fold domains"/>
    <property type="match status" value="1"/>
</dbReference>
<dbReference type="InterPro" id="IPR022893">
    <property type="entry name" value="Shikimate_DH_fam"/>
</dbReference>
<accession>A0A2H0KCU6</accession>
<evidence type="ECO:0000256" key="7">
    <source>
        <dbReference type="ARBA" id="ARBA00049442"/>
    </source>
</evidence>
<comment type="pathway">
    <text evidence="1 8">Metabolic intermediate biosynthesis; chorismate biosynthesis; chorismate from D-erythrose 4-phosphate and phosphoenolpyruvate: step 4/7.</text>
</comment>
<comment type="similarity">
    <text evidence="8">Belongs to the shikimate dehydrogenase family.</text>
</comment>
<evidence type="ECO:0000256" key="8">
    <source>
        <dbReference type="HAMAP-Rule" id="MF_00222"/>
    </source>
</evidence>
<keyword evidence="3 8" id="KW-0028">Amino-acid biosynthesis</keyword>
<feature type="binding site" evidence="8">
    <location>
        <begin position="19"/>
        <end position="21"/>
    </location>
    <ligand>
        <name>shikimate</name>
        <dbReference type="ChEBI" id="CHEBI:36208"/>
    </ligand>
</feature>
<feature type="domain" description="Shikimate dehydrogenase substrate binding N-terminal" evidence="10">
    <location>
        <begin position="11"/>
        <end position="91"/>
    </location>
</feature>
<feature type="binding site" evidence="8">
    <location>
        <position position="89"/>
    </location>
    <ligand>
        <name>shikimate</name>
        <dbReference type="ChEBI" id="CHEBI:36208"/>
    </ligand>
</feature>
<evidence type="ECO:0000259" key="11">
    <source>
        <dbReference type="Pfam" id="PF18317"/>
    </source>
</evidence>
<organism evidence="12 13">
    <name type="scientific">Candidatus Taylorbacteria bacterium CG11_big_fil_rev_8_21_14_0_20_46_11</name>
    <dbReference type="NCBI Taxonomy" id="1975025"/>
    <lineage>
        <taxon>Bacteria</taxon>
        <taxon>Candidatus Tayloriibacteriota</taxon>
    </lineage>
</organism>
<dbReference type="EC" id="1.1.1.25" evidence="2 8"/>
<evidence type="ECO:0000256" key="1">
    <source>
        <dbReference type="ARBA" id="ARBA00004871"/>
    </source>
</evidence>
<dbReference type="InterPro" id="IPR006151">
    <property type="entry name" value="Shikm_DH/Glu-tRNA_Rdtase"/>
</dbReference>
<dbReference type="UniPathway" id="UPA00053">
    <property type="reaction ID" value="UER00087"/>
</dbReference>
<comment type="subunit">
    <text evidence="8">Homodimer.</text>
</comment>
<feature type="domain" description="SDH C-terminal" evidence="11">
    <location>
        <begin position="234"/>
        <end position="253"/>
    </location>
</feature>
<feature type="binding site" evidence="8">
    <location>
        <position position="213"/>
    </location>
    <ligand>
        <name>shikimate</name>
        <dbReference type="ChEBI" id="CHEBI:36208"/>
    </ligand>
</feature>
<reference evidence="12 13" key="1">
    <citation type="submission" date="2017-09" db="EMBL/GenBank/DDBJ databases">
        <title>Depth-based differentiation of microbial function through sediment-hosted aquifers and enrichment of novel symbionts in the deep terrestrial subsurface.</title>
        <authorList>
            <person name="Probst A.J."/>
            <person name="Ladd B."/>
            <person name="Jarett J.K."/>
            <person name="Geller-Mcgrath D.E."/>
            <person name="Sieber C.M."/>
            <person name="Emerson J.B."/>
            <person name="Anantharaman K."/>
            <person name="Thomas B.C."/>
            <person name="Malmstrom R."/>
            <person name="Stieglmeier M."/>
            <person name="Klingl A."/>
            <person name="Woyke T."/>
            <person name="Ryan C.M."/>
            <person name="Banfield J.F."/>
        </authorList>
    </citation>
    <scope>NUCLEOTIDE SEQUENCE [LARGE SCALE GENOMIC DNA]</scope>
    <source>
        <strain evidence="12">CG11_big_fil_rev_8_21_14_0_20_46_11</strain>
    </source>
</reference>
<dbReference type="Proteomes" id="UP000229342">
    <property type="component" value="Unassembled WGS sequence"/>
</dbReference>
<dbReference type="AlphaFoldDB" id="A0A2H0KCU6"/>
<gene>
    <name evidence="8 12" type="primary">aroE</name>
    <name evidence="12" type="ORF">COV91_00580</name>
</gene>
<evidence type="ECO:0000259" key="10">
    <source>
        <dbReference type="Pfam" id="PF08501"/>
    </source>
</evidence>
<dbReference type="CDD" id="cd01065">
    <property type="entry name" value="NAD_bind_Shikimate_DH"/>
    <property type="match status" value="1"/>
</dbReference>
<comment type="function">
    <text evidence="8">Involved in the biosynthesis of the chorismate, which leads to the biosynthesis of aromatic amino acids. Catalyzes the reversible NADPH linked reduction of 3-dehydroshikimate (DHSA) to yield shikimate (SA).</text>
</comment>
<feature type="binding site" evidence="8">
    <location>
        <begin position="126"/>
        <end position="130"/>
    </location>
    <ligand>
        <name>NADP(+)</name>
        <dbReference type="ChEBI" id="CHEBI:58349"/>
    </ligand>
</feature>
<dbReference type="Pfam" id="PF08501">
    <property type="entry name" value="Shikimate_dh_N"/>
    <property type="match status" value="1"/>
</dbReference>
<proteinExistence type="inferred from homology"/>
<evidence type="ECO:0000313" key="13">
    <source>
        <dbReference type="Proteomes" id="UP000229342"/>
    </source>
</evidence>
<feature type="binding site" evidence="8">
    <location>
        <position position="104"/>
    </location>
    <ligand>
        <name>shikimate</name>
        <dbReference type="ChEBI" id="CHEBI:36208"/>
    </ligand>
</feature>
<evidence type="ECO:0000256" key="5">
    <source>
        <dbReference type="ARBA" id="ARBA00023002"/>
    </source>
</evidence>
<dbReference type="InterPro" id="IPR011342">
    <property type="entry name" value="Shikimate_DH"/>
</dbReference>
<dbReference type="Gene3D" id="3.40.50.720">
    <property type="entry name" value="NAD(P)-binding Rossmann-like Domain"/>
    <property type="match status" value="1"/>
</dbReference>
<name>A0A2H0KCU6_9BACT</name>
<dbReference type="Pfam" id="PF01488">
    <property type="entry name" value="Shikimate_DH"/>
    <property type="match status" value="1"/>
</dbReference>
<dbReference type="GO" id="GO:0050661">
    <property type="term" value="F:NADP binding"/>
    <property type="evidence" value="ECO:0007669"/>
    <property type="project" value="InterPro"/>
</dbReference>
<evidence type="ECO:0000256" key="2">
    <source>
        <dbReference type="ARBA" id="ARBA00012962"/>
    </source>
</evidence>
<feature type="active site" description="Proton acceptor" evidence="8">
    <location>
        <position position="68"/>
    </location>
</feature>
<comment type="caution">
    <text evidence="8">Lacks conserved residue(s) required for the propagation of feature annotation.</text>
</comment>
<keyword evidence="5 8" id="KW-0560">Oxidoreductase</keyword>
<comment type="caution">
    <text evidence="12">The sequence shown here is derived from an EMBL/GenBank/DDBJ whole genome shotgun (WGS) entry which is preliminary data.</text>
</comment>
<dbReference type="GO" id="GO:0008652">
    <property type="term" value="P:amino acid biosynthetic process"/>
    <property type="evidence" value="ECO:0007669"/>
    <property type="project" value="UniProtKB-KW"/>
</dbReference>
<protein>
    <recommendedName>
        <fullName evidence="2 8">Shikimate dehydrogenase (NADP(+))</fullName>
        <shortName evidence="8">SDH</shortName>
        <ecNumber evidence="2 8">1.1.1.25</ecNumber>
    </recommendedName>
</protein>
<dbReference type="GO" id="GO:0009423">
    <property type="term" value="P:chorismate biosynthetic process"/>
    <property type="evidence" value="ECO:0007669"/>
    <property type="project" value="UniProtKB-UniRule"/>
</dbReference>
<dbReference type="Gene3D" id="3.40.50.10860">
    <property type="entry name" value="Leucine Dehydrogenase, chain A, domain 1"/>
    <property type="match status" value="1"/>
</dbReference>
<keyword evidence="4 8" id="KW-0521">NADP</keyword>
<dbReference type="HAMAP" id="MF_00222">
    <property type="entry name" value="Shikimate_DH_AroE"/>
    <property type="match status" value="1"/>
</dbReference>
<evidence type="ECO:0000256" key="6">
    <source>
        <dbReference type="ARBA" id="ARBA00023141"/>
    </source>
</evidence>
<dbReference type="InterPro" id="IPR013708">
    <property type="entry name" value="Shikimate_DH-bd_N"/>
</dbReference>
<dbReference type="PANTHER" id="PTHR21089:SF1">
    <property type="entry name" value="BIFUNCTIONAL 3-DEHYDROQUINATE DEHYDRATASE_SHIKIMATE DEHYDROGENASE, CHLOROPLASTIC"/>
    <property type="match status" value="1"/>
</dbReference>
<dbReference type="GO" id="GO:0004764">
    <property type="term" value="F:shikimate 3-dehydrogenase (NADP+) activity"/>
    <property type="evidence" value="ECO:0007669"/>
    <property type="project" value="UniProtKB-UniRule"/>
</dbReference>
<dbReference type="SUPFAM" id="SSF53223">
    <property type="entry name" value="Aminoacid dehydrogenase-like, N-terminal domain"/>
    <property type="match status" value="1"/>
</dbReference>
<dbReference type="NCBIfam" id="TIGR00507">
    <property type="entry name" value="aroE"/>
    <property type="match status" value="1"/>
</dbReference>
<keyword evidence="6 8" id="KW-0057">Aromatic amino acid biosynthesis</keyword>
<comment type="catalytic activity">
    <reaction evidence="7 8">
        <text>shikimate + NADP(+) = 3-dehydroshikimate + NADPH + H(+)</text>
        <dbReference type="Rhea" id="RHEA:17737"/>
        <dbReference type="ChEBI" id="CHEBI:15378"/>
        <dbReference type="ChEBI" id="CHEBI:16630"/>
        <dbReference type="ChEBI" id="CHEBI:36208"/>
        <dbReference type="ChEBI" id="CHEBI:57783"/>
        <dbReference type="ChEBI" id="CHEBI:58349"/>
        <dbReference type="EC" id="1.1.1.25"/>
    </reaction>
</comment>
<feature type="binding site" evidence="8">
    <location>
        <position position="241"/>
    </location>
    <ligand>
        <name>shikimate</name>
        <dbReference type="ChEBI" id="CHEBI:36208"/>
    </ligand>
</feature>
<feature type="binding site" evidence="8">
    <location>
        <position position="211"/>
    </location>
    <ligand>
        <name>NADP(+)</name>
        <dbReference type="ChEBI" id="CHEBI:58349"/>
    </ligand>
</feature>
<feature type="domain" description="Quinate/shikimate 5-dehydrogenase/glutamyl-tRNA reductase" evidence="9">
    <location>
        <begin position="116"/>
        <end position="184"/>
    </location>
</feature>
<sequence>MKKELLQLHAVIGYPLEHSLSPKLHNQVYELLKLSAVLLPFSHPDIKALVSAIRTLPIHLTAVTMPFKQSIIPLLDSVDGGARKIHAVNTVMHVNGKLHGYNTDIAGIEYALRDTPLKNRNVVLVGAGGAARAVAYVVEKAGGNLLYMNRTVKHAEELRKVFGGFIVTSDSLSPEGVDVIINATPVGMYPKVNDTPVPEALLRKGQTVFDLVYNPMDTKLLKQAKKKGARVVSGLDMFVVQGLRQIELWTGKKIIEKKLVERVKRNILNDL</sequence>
<evidence type="ECO:0000313" key="12">
    <source>
        <dbReference type="EMBL" id="PIQ69090.1"/>
    </source>
</evidence>
<dbReference type="GO" id="GO:0009073">
    <property type="term" value="P:aromatic amino acid family biosynthetic process"/>
    <property type="evidence" value="ECO:0007669"/>
    <property type="project" value="UniProtKB-KW"/>
</dbReference>
<evidence type="ECO:0000256" key="4">
    <source>
        <dbReference type="ARBA" id="ARBA00022857"/>
    </source>
</evidence>
<dbReference type="PANTHER" id="PTHR21089">
    <property type="entry name" value="SHIKIMATE DEHYDROGENASE"/>
    <property type="match status" value="1"/>
</dbReference>
<dbReference type="InterPro" id="IPR046346">
    <property type="entry name" value="Aminoacid_DH-like_N_sf"/>
</dbReference>
<dbReference type="GO" id="GO:0019632">
    <property type="term" value="P:shikimate metabolic process"/>
    <property type="evidence" value="ECO:0007669"/>
    <property type="project" value="InterPro"/>
</dbReference>